<evidence type="ECO:0000313" key="6">
    <source>
        <dbReference type="EMBL" id="EAS50746.1"/>
    </source>
</evidence>
<evidence type="ECO:0000256" key="1">
    <source>
        <dbReference type="ARBA" id="ARBA00005495"/>
    </source>
</evidence>
<sequence>MSNAPEASANRRTTLPALPLTGGCQCGRVRYEIRAAPQVFYLCHCTECQRQTSSAYGESLRVDPASLVIRGEMATTRRMADSGAVRLGDFCPDCGVRIQHRSEGNPGRVNIKAGTLDDTSWLVPAGHIWTASRQPFVAIGPDELDYPQAPADNFTALIARWQEMVRPADGA</sequence>
<comment type="similarity">
    <text evidence="1">Belongs to the Gfa family.</text>
</comment>
<accession>Q1YJX7</accession>
<protein>
    <recommendedName>
        <fullName evidence="5">CENP-V/GFA domain-containing protein</fullName>
    </recommendedName>
</protein>
<dbReference type="InterPro" id="IPR006913">
    <property type="entry name" value="CENP-V/GFA"/>
</dbReference>
<dbReference type="InterPro" id="IPR011057">
    <property type="entry name" value="Mss4-like_sf"/>
</dbReference>
<gene>
    <name evidence="6" type="ORF">SI859A1_00869</name>
</gene>
<dbReference type="Proteomes" id="UP000000321">
    <property type="component" value="Unassembled WGS sequence"/>
</dbReference>
<dbReference type="EMBL" id="AAPJ01000002">
    <property type="protein sequence ID" value="EAS50746.1"/>
    <property type="molecule type" value="Genomic_DNA"/>
</dbReference>
<evidence type="ECO:0000259" key="5">
    <source>
        <dbReference type="PROSITE" id="PS51891"/>
    </source>
</evidence>
<keyword evidence="3" id="KW-0862">Zinc</keyword>
<comment type="caution">
    <text evidence="6">The sequence shown here is derived from an EMBL/GenBank/DDBJ whole genome shotgun (WGS) entry which is preliminary data.</text>
</comment>
<evidence type="ECO:0000256" key="3">
    <source>
        <dbReference type="ARBA" id="ARBA00022833"/>
    </source>
</evidence>
<dbReference type="SUPFAM" id="SSF51316">
    <property type="entry name" value="Mss4-like"/>
    <property type="match status" value="1"/>
</dbReference>
<evidence type="ECO:0000256" key="4">
    <source>
        <dbReference type="ARBA" id="ARBA00023239"/>
    </source>
</evidence>
<organism evidence="6 7">
    <name type="scientific">Aurantimonas manganoxydans (strain ATCC BAA-1229 / DSM 21871 / SI85-9A1)</name>
    <dbReference type="NCBI Taxonomy" id="287752"/>
    <lineage>
        <taxon>Bacteria</taxon>
        <taxon>Pseudomonadati</taxon>
        <taxon>Pseudomonadota</taxon>
        <taxon>Alphaproteobacteria</taxon>
        <taxon>Hyphomicrobiales</taxon>
        <taxon>Aurantimonadaceae</taxon>
        <taxon>Aurantimonas</taxon>
    </lineage>
</organism>
<dbReference type="AlphaFoldDB" id="Q1YJX7"/>
<dbReference type="HOGENOM" id="CLU_055491_6_2_5"/>
<evidence type="ECO:0000256" key="2">
    <source>
        <dbReference type="ARBA" id="ARBA00022723"/>
    </source>
</evidence>
<dbReference type="Pfam" id="PF04828">
    <property type="entry name" value="GFA"/>
    <property type="match status" value="1"/>
</dbReference>
<keyword evidence="7" id="KW-1185">Reference proteome</keyword>
<dbReference type="Gene3D" id="3.90.1590.10">
    <property type="entry name" value="glutathione-dependent formaldehyde- activating enzyme (gfa)"/>
    <property type="match status" value="1"/>
</dbReference>
<keyword evidence="4" id="KW-0456">Lyase</keyword>
<dbReference type="PROSITE" id="PS51891">
    <property type="entry name" value="CENP_V_GFA"/>
    <property type="match status" value="1"/>
</dbReference>
<name>Q1YJX7_AURMS</name>
<dbReference type="PANTHER" id="PTHR33337:SF40">
    <property type="entry name" value="CENP-V_GFA DOMAIN-CONTAINING PROTEIN-RELATED"/>
    <property type="match status" value="1"/>
</dbReference>
<evidence type="ECO:0000313" key="7">
    <source>
        <dbReference type="Proteomes" id="UP000000321"/>
    </source>
</evidence>
<dbReference type="RefSeq" id="WP_009208736.1">
    <property type="nucleotide sequence ID" value="NZ_BBWP01000036.1"/>
</dbReference>
<dbReference type="BioCyc" id="AURANTIMONAS:SI859A1_00869-MONOMER"/>
<dbReference type="GO" id="GO:0046872">
    <property type="term" value="F:metal ion binding"/>
    <property type="evidence" value="ECO:0007669"/>
    <property type="project" value="UniProtKB-KW"/>
</dbReference>
<feature type="domain" description="CENP-V/GFA" evidence="5">
    <location>
        <begin position="20"/>
        <end position="122"/>
    </location>
</feature>
<dbReference type="PANTHER" id="PTHR33337">
    <property type="entry name" value="GFA DOMAIN-CONTAINING PROTEIN"/>
    <property type="match status" value="1"/>
</dbReference>
<proteinExistence type="inferred from homology"/>
<reference evidence="6 7" key="1">
    <citation type="journal article" date="2008" name="Appl. Environ. Microbiol.">
        <title>Genomic insights into Mn(II) oxidation by the marine alphaproteobacterium Aurantimonas sp. strain SI85-9A1.</title>
        <authorList>
            <person name="Dick G.J."/>
            <person name="Podell S."/>
            <person name="Johnson H.A."/>
            <person name="Rivera-Espinoza Y."/>
            <person name="Bernier-Latmani R."/>
            <person name="McCarthy J.K."/>
            <person name="Torpey J.W."/>
            <person name="Clement B.G."/>
            <person name="Gaasterland T."/>
            <person name="Tebo B.M."/>
        </authorList>
    </citation>
    <scope>NUCLEOTIDE SEQUENCE [LARGE SCALE GENOMIC DNA]</scope>
    <source>
        <strain evidence="6 7">SI85-9A1</strain>
    </source>
</reference>
<dbReference type="GO" id="GO:0016846">
    <property type="term" value="F:carbon-sulfur lyase activity"/>
    <property type="evidence" value="ECO:0007669"/>
    <property type="project" value="InterPro"/>
</dbReference>
<keyword evidence="2" id="KW-0479">Metal-binding</keyword>